<organism evidence="2 3">
    <name type="scientific">Candidatus Cellulosilyticum pullistercoris</name>
    <dbReference type="NCBI Taxonomy" id="2838521"/>
    <lineage>
        <taxon>Bacteria</taxon>
        <taxon>Bacillati</taxon>
        <taxon>Bacillota</taxon>
        <taxon>Clostridia</taxon>
        <taxon>Lachnospirales</taxon>
        <taxon>Cellulosilyticaceae</taxon>
        <taxon>Cellulosilyticum</taxon>
    </lineage>
</organism>
<evidence type="ECO:0000313" key="3">
    <source>
        <dbReference type="Proteomes" id="UP000824229"/>
    </source>
</evidence>
<proteinExistence type="inferred from homology"/>
<comment type="caution">
    <text evidence="2">The sequence shown here is derived from an EMBL/GenBank/DDBJ whole genome shotgun (WGS) entry which is preliminary data.</text>
</comment>
<gene>
    <name evidence="2" type="ORF">H9872_00345</name>
</gene>
<evidence type="ECO:0000313" key="2">
    <source>
        <dbReference type="EMBL" id="MBU3803198.1"/>
    </source>
</evidence>
<sequence>MEENKNCGCGGCGHEEENVTGCGCGCGHDHGDEGEESIIYVTFDDEDDTEVPCTVLDIFECEGREYIAIAPKADVDNEDEAEVYFYRYSEDGEEVKLDDIETDEEWNAVAELFDEAFFGAYDDEE</sequence>
<reference evidence="2" key="1">
    <citation type="journal article" date="2021" name="PeerJ">
        <title>Extensive microbial diversity within the chicken gut microbiome revealed by metagenomics and culture.</title>
        <authorList>
            <person name="Gilroy R."/>
            <person name="Ravi A."/>
            <person name="Getino M."/>
            <person name="Pursley I."/>
            <person name="Horton D.L."/>
            <person name="Alikhan N.F."/>
            <person name="Baker D."/>
            <person name="Gharbi K."/>
            <person name="Hall N."/>
            <person name="Watson M."/>
            <person name="Adriaenssens E.M."/>
            <person name="Foster-Nyarko E."/>
            <person name="Jarju S."/>
            <person name="Secka A."/>
            <person name="Antonio M."/>
            <person name="Oren A."/>
            <person name="Chaudhuri R.R."/>
            <person name="La Ragione R."/>
            <person name="Hildebrand F."/>
            <person name="Pallen M.J."/>
        </authorList>
    </citation>
    <scope>NUCLEOTIDE SEQUENCE</scope>
    <source>
        <strain evidence="2">B5-657</strain>
    </source>
</reference>
<dbReference type="Proteomes" id="UP000824229">
    <property type="component" value="Unassembled WGS sequence"/>
</dbReference>
<reference evidence="2" key="2">
    <citation type="submission" date="2021-04" db="EMBL/GenBank/DDBJ databases">
        <authorList>
            <person name="Gilroy R."/>
        </authorList>
    </citation>
    <scope>NUCLEOTIDE SEQUENCE</scope>
    <source>
        <strain evidence="2">B5-657</strain>
    </source>
</reference>
<dbReference type="AlphaFoldDB" id="A0A9E2K9Y4"/>
<accession>A0A9E2K9Y4</accession>
<name>A0A9E2K9Y4_9FIRM</name>
<evidence type="ECO:0000256" key="1">
    <source>
        <dbReference type="HAMAP-Rule" id="MF_01448"/>
    </source>
</evidence>
<dbReference type="InterPro" id="IPR009711">
    <property type="entry name" value="UPF0473"/>
</dbReference>
<dbReference type="Pfam" id="PF06949">
    <property type="entry name" value="DUF1292"/>
    <property type="match status" value="1"/>
</dbReference>
<dbReference type="HAMAP" id="MF_01448">
    <property type="entry name" value="UPF0473"/>
    <property type="match status" value="1"/>
</dbReference>
<dbReference type="EMBL" id="JAHLFQ010000007">
    <property type="protein sequence ID" value="MBU3803198.1"/>
    <property type="molecule type" value="Genomic_DNA"/>
</dbReference>
<comment type="similarity">
    <text evidence="1">Belongs to the UPF0473 family.</text>
</comment>
<protein>
    <recommendedName>
        <fullName evidence="1">UPF0473 protein H9872_00345</fullName>
    </recommendedName>
</protein>